<comment type="caution">
    <text evidence="3">The sequence shown here is derived from an EMBL/GenBank/DDBJ whole genome shotgun (WGS) entry which is preliminary data.</text>
</comment>
<dbReference type="SMART" id="SM00745">
    <property type="entry name" value="MIT"/>
    <property type="match status" value="1"/>
</dbReference>
<sequence length="539" mass="58867">MSNSEAMGNANYSDRLWAKTYKEIKDKHDAAFLAIEQAISLEEHEKPYEAIEKYKEGIRLIDEALAIQVQCPDNPDLTWEKATVMIQKIKKTRAEVLSRISSIQRSSGFVPEVPEEDPPSYEEAIASSDEEYPRTYRELASALNDLSISTEQNIAEEVIYTHDNVRLYFISPNGEVLSTQLPETLRISLVEGEEPNTPRAILQIGSWIYPLVPGVSPCYRTDYGAFILPNVHADIPGSSVGIILPSDADKEVFDILENILHGIVSQSTEEGIEAERRRRAQKATAADMSSRISSGIVNGAWYLSQGLIKGAQKASEFIDSSTPKLISNLKPSEQPTQVPEKLSKGVHIAEAATNKAAKVTGFVAEKVGTATMRLGHFLAPHIQKQGTKLLTTGFKMSEQEASDKMKGVLTVAAGAVEGFSTVYRGLHTSAGILASNLKNNTVKVVEHKYGAPAGTLTGDTLTTIGNVYTISHDTRILKPRHLALSTAKDTTTALTYAYSSCSRGQVAYENLPGPSTSTRIQNLDSKSSLHNTDNEEKKG</sequence>
<gene>
    <name evidence="3" type="ORF">NQ315_005306</name>
</gene>
<dbReference type="Pfam" id="PF06911">
    <property type="entry name" value="Senescence"/>
    <property type="match status" value="1"/>
</dbReference>
<keyword evidence="4" id="KW-1185">Reference proteome</keyword>
<evidence type="ECO:0000313" key="4">
    <source>
        <dbReference type="Proteomes" id="UP001159042"/>
    </source>
</evidence>
<feature type="region of interest" description="Disordered" evidence="1">
    <location>
        <begin position="512"/>
        <end position="539"/>
    </location>
</feature>
<dbReference type="Proteomes" id="UP001159042">
    <property type="component" value="Unassembled WGS sequence"/>
</dbReference>
<organism evidence="3 4">
    <name type="scientific">Exocentrus adspersus</name>
    <dbReference type="NCBI Taxonomy" id="1586481"/>
    <lineage>
        <taxon>Eukaryota</taxon>
        <taxon>Metazoa</taxon>
        <taxon>Ecdysozoa</taxon>
        <taxon>Arthropoda</taxon>
        <taxon>Hexapoda</taxon>
        <taxon>Insecta</taxon>
        <taxon>Pterygota</taxon>
        <taxon>Neoptera</taxon>
        <taxon>Endopterygota</taxon>
        <taxon>Coleoptera</taxon>
        <taxon>Polyphaga</taxon>
        <taxon>Cucujiformia</taxon>
        <taxon>Chrysomeloidea</taxon>
        <taxon>Cerambycidae</taxon>
        <taxon>Lamiinae</taxon>
        <taxon>Acanthocinini</taxon>
        <taxon>Exocentrus</taxon>
    </lineage>
</organism>
<name>A0AAV8W1F4_9CUCU</name>
<dbReference type="EMBL" id="JANEYG010000014">
    <property type="protein sequence ID" value="KAJ8920438.1"/>
    <property type="molecule type" value="Genomic_DNA"/>
</dbReference>
<dbReference type="AlphaFoldDB" id="A0AAV8W1F4"/>
<accession>A0AAV8W1F4</accession>
<dbReference type="GO" id="GO:0030514">
    <property type="term" value="P:negative regulation of BMP signaling pathway"/>
    <property type="evidence" value="ECO:0007669"/>
    <property type="project" value="TreeGrafter"/>
</dbReference>
<dbReference type="GO" id="GO:0005886">
    <property type="term" value="C:plasma membrane"/>
    <property type="evidence" value="ECO:0007669"/>
    <property type="project" value="TreeGrafter"/>
</dbReference>
<dbReference type="InterPro" id="IPR045036">
    <property type="entry name" value="Spartin-like"/>
</dbReference>
<dbReference type="InterPro" id="IPR009686">
    <property type="entry name" value="Senescence/spartin_C"/>
</dbReference>
<dbReference type="PANTHER" id="PTHR21068:SF43">
    <property type="entry name" value="SPARTIN"/>
    <property type="match status" value="1"/>
</dbReference>
<evidence type="ECO:0000256" key="1">
    <source>
        <dbReference type="SAM" id="MobiDB-lite"/>
    </source>
</evidence>
<dbReference type="PANTHER" id="PTHR21068">
    <property type="entry name" value="SPARTIN"/>
    <property type="match status" value="1"/>
</dbReference>
<feature type="compositionally biased region" description="Polar residues" evidence="1">
    <location>
        <begin position="513"/>
        <end position="531"/>
    </location>
</feature>
<proteinExistence type="predicted"/>
<dbReference type="GO" id="GO:0051301">
    <property type="term" value="P:cell division"/>
    <property type="evidence" value="ECO:0007669"/>
    <property type="project" value="TreeGrafter"/>
</dbReference>
<dbReference type="Gene3D" id="1.20.58.80">
    <property type="entry name" value="Phosphotransferase system, lactose/cellobiose-type IIA subunit"/>
    <property type="match status" value="1"/>
</dbReference>
<dbReference type="InterPro" id="IPR007330">
    <property type="entry name" value="MIT_dom"/>
</dbReference>
<feature type="domain" description="MIT" evidence="2">
    <location>
        <begin position="24"/>
        <end position="102"/>
    </location>
</feature>
<evidence type="ECO:0000259" key="2">
    <source>
        <dbReference type="SMART" id="SM00745"/>
    </source>
</evidence>
<reference evidence="3 4" key="1">
    <citation type="journal article" date="2023" name="Insect Mol. Biol.">
        <title>Genome sequencing provides insights into the evolution of gene families encoding plant cell wall-degrading enzymes in longhorned beetles.</title>
        <authorList>
            <person name="Shin N.R."/>
            <person name="Okamura Y."/>
            <person name="Kirsch R."/>
            <person name="Pauchet Y."/>
        </authorList>
    </citation>
    <scope>NUCLEOTIDE SEQUENCE [LARGE SCALE GENOMIC DNA]</scope>
    <source>
        <strain evidence="3">EAD_L_NR</strain>
    </source>
</reference>
<protein>
    <recommendedName>
        <fullName evidence="2">MIT domain-containing protein</fullName>
    </recommendedName>
</protein>
<evidence type="ECO:0000313" key="3">
    <source>
        <dbReference type="EMBL" id="KAJ8920438.1"/>
    </source>
</evidence>